<evidence type="ECO:0000259" key="1">
    <source>
        <dbReference type="Pfam" id="PF08241"/>
    </source>
</evidence>
<dbReference type="Pfam" id="PF08241">
    <property type="entry name" value="Methyltransf_11"/>
    <property type="match status" value="1"/>
</dbReference>
<keyword evidence="3" id="KW-1185">Reference proteome</keyword>
<dbReference type="InterPro" id="IPR013216">
    <property type="entry name" value="Methyltransf_11"/>
</dbReference>
<dbReference type="PANTHER" id="PTHR42912">
    <property type="entry name" value="METHYLTRANSFERASE"/>
    <property type="match status" value="1"/>
</dbReference>
<feature type="domain" description="Methyltransferase type 11" evidence="1">
    <location>
        <begin position="43"/>
        <end position="138"/>
    </location>
</feature>
<dbReference type="RefSeq" id="WP_160929032.1">
    <property type="nucleotide sequence ID" value="NZ_WWEU01000002.1"/>
</dbReference>
<reference evidence="2 3" key="1">
    <citation type="submission" date="2020-01" db="EMBL/GenBank/DDBJ databases">
        <title>Draft Genome Sequence of Vibrio sp. strain OCN044, Isolated from a Healthy Coral at Palmyra Atoll.</title>
        <authorList>
            <person name="Videau P."/>
            <person name="Loughran R."/>
            <person name="Esquivel A."/>
            <person name="Deadmond M."/>
            <person name="Paddock B.E."/>
            <person name="Saw J.H."/>
            <person name="Ushijima B."/>
        </authorList>
    </citation>
    <scope>NUCLEOTIDE SEQUENCE [LARGE SCALE GENOMIC DNA]</scope>
    <source>
        <strain evidence="2 3">OCN044</strain>
    </source>
</reference>
<protein>
    <submittedName>
        <fullName evidence="2">Methyltransferase domain-containing protein</fullName>
    </submittedName>
</protein>
<name>A0A6L8LTH5_9VIBR</name>
<dbReference type="GO" id="GO:0032259">
    <property type="term" value="P:methylation"/>
    <property type="evidence" value="ECO:0007669"/>
    <property type="project" value="UniProtKB-KW"/>
</dbReference>
<dbReference type="SUPFAM" id="SSF53335">
    <property type="entry name" value="S-adenosyl-L-methionine-dependent methyltransferases"/>
    <property type="match status" value="1"/>
</dbReference>
<dbReference type="AlphaFoldDB" id="A0A6L8LTH5"/>
<proteinExistence type="predicted"/>
<evidence type="ECO:0000313" key="3">
    <source>
        <dbReference type="Proteomes" id="UP000478571"/>
    </source>
</evidence>
<dbReference type="Proteomes" id="UP000478571">
    <property type="component" value="Unassembled WGS sequence"/>
</dbReference>
<dbReference type="InterPro" id="IPR050508">
    <property type="entry name" value="Methyltransf_Superfamily"/>
</dbReference>
<evidence type="ECO:0000313" key="2">
    <source>
        <dbReference type="EMBL" id="MYM59377.1"/>
    </source>
</evidence>
<sequence>MSDMYTKHAHQYDAAIQNNIYNAMFERPSTIELLSNLKGVDVLDMGCGSGVYANWILSQSIKTLTCVDASSDMINLVKNKFGPQVNAYVQNLNQGLPSETSSSADVIISPLVLHYVDDLVPLFSEVYRVLKPGGYMVFSTHHPFNDFSASPSSNYFKRELIEETWDTIGTPVKVKFYRRPLMEITEAISRSGLIISRITEGCADEKIQTKCDSTYRRLTSHPNFIFFRCEKLKQN</sequence>
<dbReference type="Gene3D" id="3.40.50.150">
    <property type="entry name" value="Vaccinia Virus protein VP39"/>
    <property type="match status" value="1"/>
</dbReference>
<comment type="caution">
    <text evidence="2">The sequence shown here is derived from an EMBL/GenBank/DDBJ whole genome shotgun (WGS) entry which is preliminary data.</text>
</comment>
<dbReference type="GO" id="GO:0008757">
    <property type="term" value="F:S-adenosylmethionine-dependent methyltransferase activity"/>
    <property type="evidence" value="ECO:0007669"/>
    <property type="project" value="InterPro"/>
</dbReference>
<accession>A0A6L8LTH5</accession>
<keyword evidence="2" id="KW-0808">Transferase</keyword>
<gene>
    <name evidence="2" type="ORF">GTG28_09075</name>
</gene>
<dbReference type="EMBL" id="WWEU01000002">
    <property type="protein sequence ID" value="MYM59377.1"/>
    <property type="molecule type" value="Genomic_DNA"/>
</dbReference>
<dbReference type="InterPro" id="IPR029063">
    <property type="entry name" value="SAM-dependent_MTases_sf"/>
</dbReference>
<organism evidence="2 3">
    <name type="scientific">Vibrio tetraodonis subsp. pristinus</name>
    <dbReference type="NCBI Taxonomy" id="2695891"/>
    <lineage>
        <taxon>Bacteria</taxon>
        <taxon>Pseudomonadati</taxon>
        <taxon>Pseudomonadota</taxon>
        <taxon>Gammaproteobacteria</taxon>
        <taxon>Vibrionales</taxon>
        <taxon>Vibrionaceae</taxon>
        <taxon>Vibrio</taxon>
    </lineage>
</organism>
<dbReference type="CDD" id="cd02440">
    <property type="entry name" value="AdoMet_MTases"/>
    <property type="match status" value="1"/>
</dbReference>
<keyword evidence="2" id="KW-0489">Methyltransferase</keyword>